<dbReference type="PANTHER" id="PTHR46586:SF3">
    <property type="entry name" value="ANKYRIN REPEAT-CONTAINING PROTEIN"/>
    <property type="match status" value="1"/>
</dbReference>
<accession>A0A418CGR7</accession>
<dbReference type="PANTHER" id="PTHR46586">
    <property type="entry name" value="ANKYRIN REPEAT-CONTAINING PROTEIN"/>
    <property type="match status" value="1"/>
</dbReference>
<keyword evidence="1" id="KW-0812">Transmembrane</keyword>
<name>A0A418CGR7_APHAT</name>
<keyword evidence="1" id="KW-1133">Transmembrane helix</keyword>
<dbReference type="Proteomes" id="UP000283543">
    <property type="component" value="Unassembled WGS sequence"/>
</dbReference>
<feature type="transmembrane region" description="Helical" evidence="1">
    <location>
        <begin position="35"/>
        <end position="55"/>
    </location>
</feature>
<dbReference type="VEuPathDB" id="FungiDB:H257_15293"/>
<proteinExistence type="predicted"/>
<dbReference type="SUPFAM" id="SSF48403">
    <property type="entry name" value="Ankyrin repeat"/>
    <property type="match status" value="1"/>
</dbReference>
<sequence length="288" mass="30820">MVTPPSFHAPSVVVLSSRDMFGHIVQFQHGIPHDFVPLAIITISTTATFLGWIAMHGEVRLARLLSCIPHLRPVVVLFAVAATKLTLLDTLNLDIDDDDNLVDVAAITGNLPGIVALFKMGYYAGTNRALMSAATSGHLDIVVYLCVHRKLPCTKAVVNASAHMGHLPIVQWCHEYAAQSWTSDGFVGAAGGGHVDVVAYMHHAKPRCGSTSLAIDAAASNGHLHVVQFIHSQRPTHGCSIKALHEAIAHGHNHVVAYLELHRGDLIQAVCCACGIYTALNHPCKAIA</sequence>
<dbReference type="EMBL" id="QUTB01000031">
    <property type="protein sequence ID" value="RHY78420.1"/>
    <property type="molecule type" value="Genomic_DNA"/>
</dbReference>
<comment type="caution">
    <text evidence="2">The sequence shown here is derived from an EMBL/GenBank/DDBJ whole genome shotgun (WGS) entry which is preliminary data.</text>
</comment>
<reference evidence="2 3" key="1">
    <citation type="submission" date="2018-08" db="EMBL/GenBank/DDBJ databases">
        <title>Aphanomyces genome sequencing and annotation.</title>
        <authorList>
            <person name="Minardi D."/>
            <person name="Oidtmann B."/>
            <person name="Van Der Giezen M."/>
            <person name="Studholme D.J."/>
        </authorList>
    </citation>
    <scope>NUCLEOTIDE SEQUENCE [LARGE SCALE GENOMIC DNA]</scope>
    <source>
        <strain evidence="2 3">Si</strain>
    </source>
</reference>
<gene>
    <name evidence="2" type="ORF">DYB34_013726</name>
</gene>
<keyword evidence="1" id="KW-0472">Membrane</keyword>
<dbReference type="InterPro" id="IPR036770">
    <property type="entry name" value="Ankyrin_rpt-contain_sf"/>
</dbReference>
<evidence type="ECO:0000256" key="1">
    <source>
        <dbReference type="SAM" id="Phobius"/>
    </source>
</evidence>
<dbReference type="InterPro" id="IPR052050">
    <property type="entry name" value="SecEffector_AnkRepeat"/>
</dbReference>
<evidence type="ECO:0000313" key="2">
    <source>
        <dbReference type="EMBL" id="RHY78420.1"/>
    </source>
</evidence>
<dbReference type="Gene3D" id="1.25.40.20">
    <property type="entry name" value="Ankyrin repeat-containing domain"/>
    <property type="match status" value="1"/>
</dbReference>
<organism evidence="2 3">
    <name type="scientific">Aphanomyces astaci</name>
    <name type="common">Crayfish plague agent</name>
    <dbReference type="NCBI Taxonomy" id="112090"/>
    <lineage>
        <taxon>Eukaryota</taxon>
        <taxon>Sar</taxon>
        <taxon>Stramenopiles</taxon>
        <taxon>Oomycota</taxon>
        <taxon>Saprolegniomycetes</taxon>
        <taxon>Saprolegniales</taxon>
        <taxon>Verrucalvaceae</taxon>
        <taxon>Aphanomyces</taxon>
    </lineage>
</organism>
<evidence type="ECO:0000313" key="3">
    <source>
        <dbReference type="Proteomes" id="UP000283543"/>
    </source>
</evidence>
<protein>
    <submittedName>
        <fullName evidence="2">Uncharacterized protein</fullName>
    </submittedName>
</protein>
<dbReference type="AlphaFoldDB" id="A0A418CGR7"/>